<feature type="region of interest" description="Disordered" evidence="1">
    <location>
        <begin position="8"/>
        <end position="36"/>
    </location>
</feature>
<dbReference type="AlphaFoldDB" id="A0A1A7YB31"/>
<evidence type="ECO:0000256" key="1">
    <source>
        <dbReference type="SAM" id="MobiDB-lite"/>
    </source>
</evidence>
<organism evidence="2">
    <name type="scientific">Iconisemion striatum</name>
    <dbReference type="NCBI Taxonomy" id="60296"/>
    <lineage>
        <taxon>Eukaryota</taxon>
        <taxon>Metazoa</taxon>
        <taxon>Chordata</taxon>
        <taxon>Craniata</taxon>
        <taxon>Vertebrata</taxon>
        <taxon>Euteleostomi</taxon>
        <taxon>Actinopterygii</taxon>
        <taxon>Neopterygii</taxon>
        <taxon>Teleostei</taxon>
        <taxon>Neoteleostei</taxon>
        <taxon>Acanthomorphata</taxon>
        <taxon>Ovalentaria</taxon>
        <taxon>Atherinomorphae</taxon>
        <taxon>Cyprinodontiformes</taxon>
        <taxon>Nothobranchiidae</taxon>
        <taxon>Iconisemion</taxon>
    </lineage>
</organism>
<accession>A0A1A7YB31</accession>
<sequence>CCLDISLESPQRRSSITGPAVSLHPTGSSLEKPQLSEEQPIGVCLSARLMQQPIRHRSDMNVQRTGRHMGQADLSLSLIHFLSGLQSPCLGSGCCMISTELDQQRKYTGGRKSGATLILTDSCCTSSTMLFVLLRGGCVEIAD</sequence>
<protein>
    <submittedName>
        <fullName evidence="2">Uncharacterized protein</fullName>
    </submittedName>
</protein>
<feature type="non-terminal residue" evidence="2">
    <location>
        <position position="1"/>
    </location>
</feature>
<proteinExistence type="predicted"/>
<feature type="compositionally biased region" description="Polar residues" evidence="1">
    <location>
        <begin position="8"/>
        <end position="17"/>
    </location>
</feature>
<name>A0A1A7YB31_9TELE</name>
<reference evidence="2" key="2">
    <citation type="submission" date="2016-06" db="EMBL/GenBank/DDBJ databases">
        <title>The genome of a short-lived fish provides insights into sex chromosome evolution and the genetic control of aging.</title>
        <authorList>
            <person name="Reichwald K."/>
            <person name="Felder M."/>
            <person name="Petzold A."/>
            <person name="Koch P."/>
            <person name="Groth M."/>
            <person name="Platzer M."/>
        </authorList>
    </citation>
    <scope>NUCLEOTIDE SEQUENCE</scope>
    <source>
        <tissue evidence="2">Brain</tissue>
    </source>
</reference>
<feature type="non-terminal residue" evidence="2">
    <location>
        <position position="143"/>
    </location>
</feature>
<dbReference type="EMBL" id="HADX01005209">
    <property type="protein sequence ID" value="SBP27441.1"/>
    <property type="molecule type" value="Transcribed_RNA"/>
</dbReference>
<gene>
    <name evidence="2" type="primary">Nfu_g_1_002376</name>
</gene>
<reference evidence="2" key="1">
    <citation type="submission" date="2016-05" db="EMBL/GenBank/DDBJ databases">
        <authorList>
            <person name="Lavstsen T."/>
            <person name="Jespersen J.S."/>
        </authorList>
    </citation>
    <scope>NUCLEOTIDE SEQUENCE</scope>
    <source>
        <tissue evidence="2">Brain</tissue>
    </source>
</reference>
<evidence type="ECO:0000313" key="2">
    <source>
        <dbReference type="EMBL" id="SBP27441.1"/>
    </source>
</evidence>